<dbReference type="EMBL" id="CP038865">
    <property type="protein sequence ID" value="QCA27902.1"/>
    <property type="molecule type" value="Genomic_DNA"/>
</dbReference>
<evidence type="ECO:0000313" key="1">
    <source>
        <dbReference type="EMBL" id="QCA27902.1"/>
    </source>
</evidence>
<dbReference type="Proteomes" id="UP000297725">
    <property type="component" value="Unassembled WGS sequence"/>
</dbReference>
<proteinExistence type="predicted"/>
<reference evidence="1 3" key="2">
    <citation type="journal article" date="2020" name="Int. J. Syst. Evol. Microbiol.">
        <title>Vagococcus xieshaowenii sp. nov., isolated from snow finch (Montifringilla taczanowskii) cloacal content.</title>
        <authorList>
            <person name="Ge Y."/>
            <person name="Yang J."/>
            <person name="Lai X.H."/>
            <person name="Zhang G."/>
            <person name="Jin D."/>
            <person name="Lu S."/>
            <person name="Wang B."/>
            <person name="Huang Y."/>
            <person name="Huang Y."/>
            <person name="Ren Z."/>
            <person name="Zhang X."/>
            <person name="Xu J."/>
        </authorList>
    </citation>
    <scope>NUCLEOTIDE SEQUENCE [LARGE SCALE GENOMIC DNA]</scope>
    <source>
        <strain evidence="1">Personal::cf-49</strain>
        <strain evidence="3">personal::cf-49</strain>
    </source>
</reference>
<sequence length="162" mass="18339">MNSKNKKWLVLVLLLLVVGCGFFFYTKQSEDSNGLKKDQNAQAYKSKIKKPEDWAKEEIAFPSYNQINVEEGAKQAYVALLNPEFNDANMQFIVTMDDQKEPLLESGLVEPGQAITTIDLPQDLAVGEHTVHLHMKGYTTDEEPTELNGTRTNFTLMVLKKK</sequence>
<dbReference type="PROSITE" id="PS51257">
    <property type="entry name" value="PROKAR_LIPOPROTEIN"/>
    <property type="match status" value="1"/>
</dbReference>
<keyword evidence="3" id="KW-1185">Reference proteome</keyword>
<name>A0AAJ5EDD9_9ENTE</name>
<dbReference type="EMBL" id="SRHU01000035">
    <property type="protein sequence ID" value="TFZ39419.1"/>
    <property type="molecule type" value="Genomic_DNA"/>
</dbReference>
<dbReference type="Proteomes" id="UP000296883">
    <property type="component" value="Chromosome"/>
</dbReference>
<evidence type="ECO:0000313" key="4">
    <source>
        <dbReference type="Proteomes" id="UP000297725"/>
    </source>
</evidence>
<gene>
    <name evidence="2" type="ORF">E4031_08915</name>
    <name evidence="1" type="ORF">E4Z98_00475</name>
</gene>
<reference evidence="2 4" key="1">
    <citation type="submission" date="2019-03" db="EMBL/GenBank/DDBJ databases">
        <title>Vagococcus sp. was isolated fron gut of Carduelis flavirostris.</title>
        <authorList>
            <person name="Ge Y."/>
        </authorList>
    </citation>
    <scope>NUCLEOTIDE SEQUENCE [LARGE SCALE GENOMIC DNA]</scope>
    <source>
        <strain evidence="2 4">CF-210</strain>
    </source>
</reference>
<dbReference type="AlphaFoldDB" id="A0AAJ5EDD9"/>
<organism evidence="2 4">
    <name type="scientific">Vagococcus xieshaowenii</name>
    <dbReference type="NCBI Taxonomy" id="2562451"/>
    <lineage>
        <taxon>Bacteria</taxon>
        <taxon>Bacillati</taxon>
        <taxon>Bacillota</taxon>
        <taxon>Bacilli</taxon>
        <taxon>Lactobacillales</taxon>
        <taxon>Enterococcaceae</taxon>
        <taxon>Vagococcus</taxon>
    </lineage>
</organism>
<protein>
    <recommendedName>
        <fullName evidence="5">Lipoprotein</fullName>
    </recommendedName>
</protein>
<evidence type="ECO:0008006" key="5">
    <source>
        <dbReference type="Google" id="ProtNLM"/>
    </source>
</evidence>
<accession>A0AAJ5EDD9</accession>
<evidence type="ECO:0000313" key="3">
    <source>
        <dbReference type="Proteomes" id="UP000296883"/>
    </source>
</evidence>
<dbReference type="RefSeq" id="WP_135255102.1">
    <property type="nucleotide sequence ID" value="NZ_CP038865.1"/>
</dbReference>
<evidence type="ECO:0000313" key="2">
    <source>
        <dbReference type="EMBL" id="TFZ39419.1"/>
    </source>
</evidence>